<keyword evidence="5" id="KW-0408">Iron</keyword>
<proteinExistence type="inferred from homology"/>
<accession>A0AAN7YLZ0</accession>
<feature type="region of interest" description="Disordered" evidence="7">
    <location>
        <begin position="61"/>
        <end position="91"/>
    </location>
</feature>
<dbReference type="InterPro" id="IPR002397">
    <property type="entry name" value="Cyt_P450_B"/>
</dbReference>
<dbReference type="InterPro" id="IPR001128">
    <property type="entry name" value="Cyt_P450"/>
</dbReference>
<evidence type="ECO:0000256" key="6">
    <source>
        <dbReference type="ARBA" id="ARBA00023033"/>
    </source>
</evidence>
<dbReference type="PANTHER" id="PTHR46696">
    <property type="entry name" value="P450, PUTATIVE (EUROFUNG)-RELATED"/>
    <property type="match status" value="1"/>
</dbReference>
<dbReference type="GO" id="GO:0020037">
    <property type="term" value="F:heme binding"/>
    <property type="evidence" value="ECO:0007669"/>
    <property type="project" value="InterPro"/>
</dbReference>
<dbReference type="GO" id="GO:0004497">
    <property type="term" value="F:monooxygenase activity"/>
    <property type="evidence" value="ECO:0007669"/>
    <property type="project" value="UniProtKB-KW"/>
</dbReference>
<evidence type="ECO:0000313" key="9">
    <source>
        <dbReference type="Proteomes" id="UP001310890"/>
    </source>
</evidence>
<dbReference type="PANTHER" id="PTHR46696:SF6">
    <property type="entry name" value="P450, PUTATIVE (EUROFUNG)-RELATED"/>
    <property type="match status" value="1"/>
</dbReference>
<protein>
    <recommendedName>
        <fullName evidence="10">Cytochrome P450 55A2</fullName>
    </recommendedName>
</protein>
<sequence>MVDPPIFPFARAAGAEPPAEFAKLRANNPISQVQLWDGSHPWLVTKHSDACSVLTDTRLSKQRQREGFPEMSAGGKAAAKNRPTFVDMDPPDHMRQRNMVAQAFTKEHIESKRPEIQATVNRCLDEMIKGGCKEPVDLVEKFALPVPSECIYSILGVPFEDVEYLNSMNAVRTNGSSTAAAAANANNDLLEYLGKLVDKRTEKPGTDLMSKLVVEQLKPSNIDRLDAVQISFLLLVAGNATMVNMIALGVVTLLEHPSQLEDLNRDPSLSKPFVEELCRYHTASALATRRVAKEDITLRGQLIKAGEGIIASNQSCNRDEEVFPDPDKFDLHRKRGSEEALGYGWGEHRCIAEWLARAELEAVFSTLFRKLPNLKLGIPHSEVAYTESTRDVGITKLPVVW</sequence>
<evidence type="ECO:0000256" key="2">
    <source>
        <dbReference type="ARBA" id="ARBA00022617"/>
    </source>
</evidence>
<gene>
    <name evidence="8" type="ORF">LTR62_002640</name>
</gene>
<keyword evidence="3" id="KW-0479">Metal-binding</keyword>
<comment type="caution">
    <text evidence="8">The sequence shown here is derived from an EMBL/GenBank/DDBJ whole genome shotgun (WGS) entry which is preliminary data.</text>
</comment>
<dbReference type="SUPFAM" id="SSF48264">
    <property type="entry name" value="Cytochrome P450"/>
    <property type="match status" value="1"/>
</dbReference>
<dbReference type="EMBL" id="JAVRRL010000185">
    <property type="protein sequence ID" value="KAK5105635.1"/>
    <property type="molecule type" value="Genomic_DNA"/>
</dbReference>
<keyword evidence="6" id="KW-0503">Monooxygenase</keyword>
<dbReference type="GO" id="GO:0005506">
    <property type="term" value="F:iron ion binding"/>
    <property type="evidence" value="ECO:0007669"/>
    <property type="project" value="InterPro"/>
</dbReference>
<dbReference type="Gene3D" id="1.10.630.10">
    <property type="entry name" value="Cytochrome P450"/>
    <property type="match status" value="1"/>
</dbReference>
<dbReference type="GO" id="GO:0016705">
    <property type="term" value="F:oxidoreductase activity, acting on paired donors, with incorporation or reduction of molecular oxygen"/>
    <property type="evidence" value="ECO:0007669"/>
    <property type="project" value="InterPro"/>
</dbReference>
<evidence type="ECO:0000313" key="8">
    <source>
        <dbReference type="EMBL" id="KAK5105635.1"/>
    </source>
</evidence>
<comment type="similarity">
    <text evidence="1">Belongs to the cytochrome P450 family.</text>
</comment>
<dbReference type="FunFam" id="1.10.630.10:FF:000018">
    <property type="entry name" value="Cytochrome P450 monooxygenase"/>
    <property type="match status" value="1"/>
</dbReference>
<name>A0AAN7YLZ0_9PEZI</name>
<dbReference type="Proteomes" id="UP001310890">
    <property type="component" value="Unassembled WGS sequence"/>
</dbReference>
<dbReference type="Pfam" id="PF00067">
    <property type="entry name" value="p450"/>
    <property type="match status" value="1"/>
</dbReference>
<dbReference type="CDD" id="cd11030">
    <property type="entry name" value="CYP105-like"/>
    <property type="match status" value="1"/>
</dbReference>
<keyword evidence="2" id="KW-0349">Heme</keyword>
<evidence type="ECO:0008006" key="10">
    <source>
        <dbReference type="Google" id="ProtNLM"/>
    </source>
</evidence>
<dbReference type="PRINTS" id="PR00359">
    <property type="entry name" value="BP450"/>
</dbReference>
<reference evidence="8" key="1">
    <citation type="submission" date="2023-08" db="EMBL/GenBank/DDBJ databases">
        <title>Black Yeasts Isolated from many extreme environments.</title>
        <authorList>
            <person name="Coleine C."/>
            <person name="Stajich J.E."/>
            <person name="Selbmann L."/>
        </authorList>
    </citation>
    <scope>NUCLEOTIDE SEQUENCE</scope>
    <source>
        <strain evidence="8">CCFEE 5401</strain>
    </source>
</reference>
<evidence type="ECO:0000256" key="1">
    <source>
        <dbReference type="ARBA" id="ARBA00010617"/>
    </source>
</evidence>
<dbReference type="AlphaFoldDB" id="A0AAN7YLZ0"/>
<evidence type="ECO:0000256" key="3">
    <source>
        <dbReference type="ARBA" id="ARBA00022723"/>
    </source>
</evidence>
<organism evidence="8 9">
    <name type="scientific">Meristemomyces frigidus</name>
    <dbReference type="NCBI Taxonomy" id="1508187"/>
    <lineage>
        <taxon>Eukaryota</taxon>
        <taxon>Fungi</taxon>
        <taxon>Dikarya</taxon>
        <taxon>Ascomycota</taxon>
        <taxon>Pezizomycotina</taxon>
        <taxon>Dothideomycetes</taxon>
        <taxon>Dothideomycetidae</taxon>
        <taxon>Mycosphaerellales</taxon>
        <taxon>Teratosphaeriaceae</taxon>
        <taxon>Meristemomyces</taxon>
    </lineage>
</organism>
<evidence type="ECO:0000256" key="7">
    <source>
        <dbReference type="SAM" id="MobiDB-lite"/>
    </source>
</evidence>
<dbReference type="InterPro" id="IPR036396">
    <property type="entry name" value="Cyt_P450_sf"/>
</dbReference>
<evidence type="ECO:0000256" key="4">
    <source>
        <dbReference type="ARBA" id="ARBA00023002"/>
    </source>
</evidence>
<evidence type="ECO:0000256" key="5">
    <source>
        <dbReference type="ARBA" id="ARBA00023004"/>
    </source>
</evidence>
<keyword evidence="4" id="KW-0560">Oxidoreductase</keyword>